<reference evidence="1 2" key="1">
    <citation type="submission" date="2020-02" db="EMBL/GenBank/DDBJ databases">
        <authorList>
            <person name="Ferguson B K."/>
        </authorList>
    </citation>
    <scope>NUCLEOTIDE SEQUENCE [LARGE SCALE GENOMIC DNA]</scope>
</reference>
<gene>
    <name evidence="1" type="ORF">TBRA_LOCUS3882</name>
</gene>
<sequence length="72" mass="8233">MEVRRLVERRIKGRVPGCGLGRGGFASYGRDAQWTDAAAPRIEKLVIRSYECFCKCQNVSQTNTTMRYNTMK</sequence>
<organism evidence="1 2">
    <name type="scientific">Trichogramma brassicae</name>
    <dbReference type="NCBI Taxonomy" id="86971"/>
    <lineage>
        <taxon>Eukaryota</taxon>
        <taxon>Metazoa</taxon>
        <taxon>Ecdysozoa</taxon>
        <taxon>Arthropoda</taxon>
        <taxon>Hexapoda</taxon>
        <taxon>Insecta</taxon>
        <taxon>Pterygota</taxon>
        <taxon>Neoptera</taxon>
        <taxon>Endopterygota</taxon>
        <taxon>Hymenoptera</taxon>
        <taxon>Apocrita</taxon>
        <taxon>Proctotrupomorpha</taxon>
        <taxon>Chalcidoidea</taxon>
        <taxon>Trichogrammatidae</taxon>
        <taxon>Trichogramma</taxon>
    </lineage>
</organism>
<dbReference type="Proteomes" id="UP000479190">
    <property type="component" value="Unassembled WGS sequence"/>
</dbReference>
<accession>A0A6H5I5S0</accession>
<protein>
    <submittedName>
        <fullName evidence="1">Uncharacterized protein</fullName>
    </submittedName>
</protein>
<keyword evidence="2" id="KW-1185">Reference proteome</keyword>
<name>A0A6H5I5S0_9HYME</name>
<dbReference type="AlphaFoldDB" id="A0A6H5I5S0"/>
<evidence type="ECO:0000313" key="2">
    <source>
        <dbReference type="Proteomes" id="UP000479190"/>
    </source>
</evidence>
<proteinExistence type="predicted"/>
<dbReference type="EMBL" id="CADCXV010000661">
    <property type="protein sequence ID" value="CAB0031928.1"/>
    <property type="molecule type" value="Genomic_DNA"/>
</dbReference>
<evidence type="ECO:0000313" key="1">
    <source>
        <dbReference type="EMBL" id="CAB0031928.1"/>
    </source>
</evidence>